<evidence type="ECO:0000313" key="2">
    <source>
        <dbReference type="Proteomes" id="UP000663879"/>
    </source>
</evidence>
<keyword evidence="2" id="KW-1185">Reference proteome</keyword>
<dbReference type="EMBL" id="CAJNOC010005033">
    <property type="protein sequence ID" value="CAF1040609.1"/>
    <property type="molecule type" value="Genomic_DNA"/>
</dbReference>
<dbReference type="Proteomes" id="UP000663879">
    <property type="component" value="Unassembled WGS sequence"/>
</dbReference>
<sequence>MQKIIRSRNASGKSNAVCLNEIVIPDELQYTYKKSRQVSQRFTIELWNLHDRVKLDLPRTKYNLEAWHSRIKTDTRHNLTANKVVEFFRLEQNNIELDLLLLFTGSQIKLIIVQIIWNYF</sequence>
<organism evidence="1 2">
    <name type="scientific">Brachionus calyciflorus</name>
    <dbReference type="NCBI Taxonomy" id="104777"/>
    <lineage>
        <taxon>Eukaryota</taxon>
        <taxon>Metazoa</taxon>
        <taxon>Spiralia</taxon>
        <taxon>Gnathifera</taxon>
        <taxon>Rotifera</taxon>
        <taxon>Eurotatoria</taxon>
        <taxon>Monogononta</taxon>
        <taxon>Pseudotrocha</taxon>
        <taxon>Ploima</taxon>
        <taxon>Brachionidae</taxon>
        <taxon>Brachionus</taxon>
    </lineage>
</organism>
<dbReference type="OrthoDB" id="93990at2759"/>
<protein>
    <submittedName>
        <fullName evidence="1">Uncharacterized protein</fullName>
    </submittedName>
</protein>
<dbReference type="AlphaFoldDB" id="A0A814JPJ3"/>
<gene>
    <name evidence="1" type="ORF">OXX778_LOCUS18330</name>
</gene>
<accession>A0A814JPJ3</accession>
<comment type="caution">
    <text evidence="1">The sequence shown here is derived from an EMBL/GenBank/DDBJ whole genome shotgun (WGS) entry which is preliminary data.</text>
</comment>
<proteinExistence type="predicted"/>
<reference evidence="1" key="1">
    <citation type="submission" date="2021-02" db="EMBL/GenBank/DDBJ databases">
        <authorList>
            <person name="Nowell W R."/>
        </authorList>
    </citation>
    <scope>NUCLEOTIDE SEQUENCE</scope>
    <source>
        <strain evidence="1">Ploen Becks lab</strain>
    </source>
</reference>
<name>A0A814JPJ3_9BILA</name>
<evidence type="ECO:0000313" key="1">
    <source>
        <dbReference type="EMBL" id="CAF1040609.1"/>
    </source>
</evidence>